<name>A0A1F7RV41_9BACT</name>
<dbReference type="PANTHER" id="PTHR39677">
    <property type="entry name" value="RIBONUCLEASE VAPC6"/>
    <property type="match status" value="1"/>
</dbReference>
<dbReference type="EMBL" id="MGDF01000101">
    <property type="protein sequence ID" value="OGL45250.1"/>
    <property type="molecule type" value="Genomic_DNA"/>
</dbReference>
<dbReference type="SUPFAM" id="SSF88723">
    <property type="entry name" value="PIN domain-like"/>
    <property type="match status" value="1"/>
</dbReference>
<dbReference type="SMART" id="SM00670">
    <property type="entry name" value="PINc"/>
    <property type="match status" value="1"/>
</dbReference>
<organism evidence="2 3">
    <name type="scientific">Candidatus Schekmanbacteria bacterium RBG_16_38_11</name>
    <dbReference type="NCBI Taxonomy" id="1817880"/>
    <lineage>
        <taxon>Bacteria</taxon>
        <taxon>Candidatus Schekmaniibacteriota</taxon>
    </lineage>
</organism>
<dbReference type="InterPro" id="IPR002716">
    <property type="entry name" value="PIN_dom"/>
</dbReference>
<dbReference type="Gene3D" id="3.40.50.1010">
    <property type="entry name" value="5'-nuclease"/>
    <property type="match status" value="1"/>
</dbReference>
<evidence type="ECO:0000313" key="2">
    <source>
        <dbReference type="EMBL" id="OGL45250.1"/>
    </source>
</evidence>
<proteinExistence type="predicted"/>
<dbReference type="InterPro" id="IPR029060">
    <property type="entry name" value="PIN-like_dom_sf"/>
</dbReference>
<dbReference type="CDD" id="cd18686">
    <property type="entry name" value="PIN_VapC-like"/>
    <property type="match status" value="1"/>
</dbReference>
<dbReference type="AlphaFoldDB" id="A0A1F7RV41"/>
<dbReference type="PANTHER" id="PTHR39677:SF4">
    <property type="entry name" value="RIBONUCLEASE VAPC6"/>
    <property type="match status" value="1"/>
</dbReference>
<accession>A0A1F7RV41</accession>
<sequence>MFLVDSFGWIEYFTDGSLADDYYKYLKKPEDIITPAIVIYEVYKKIKKIKGEDPSLIALAQIKRTKIIPIDEKIALLAANLSIKYSLPMADSLILATAKDQRAKLVTSDPHFKKLEGVIFL</sequence>
<evidence type="ECO:0000313" key="3">
    <source>
        <dbReference type="Proteomes" id="UP000178435"/>
    </source>
</evidence>
<comment type="caution">
    <text evidence="2">The sequence shown here is derived from an EMBL/GenBank/DDBJ whole genome shotgun (WGS) entry which is preliminary data.</text>
</comment>
<reference evidence="2 3" key="1">
    <citation type="journal article" date="2016" name="Nat. Commun.">
        <title>Thousands of microbial genomes shed light on interconnected biogeochemical processes in an aquifer system.</title>
        <authorList>
            <person name="Anantharaman K."/>
            <person name="Brown C.T."/>
            <person name="Hug L.A."/>
            <person name="Sharon I."/>
            <person name="Castelle C.J."/>
            <person name="Probst A.J."/>
            <person name="Thomas B.C."/>
            <person name="Singh A."/>
            <person name="Wilkins M.J."/>
            <person name="Karaoz U."/>
            <person name="Brodie E.L."/>
            <person name="Williams K.H."/>
            <person name="Hubbard S.S."/>
            <person name="Banfield J.F."/>
        </authorList>
    </citation>
    <scope>NUCLEOTIDE SEQUENCE [LARGE SCALE GENOMIC DNA]</scope>
</reference>
<evidence type="ECO:0000259" key="1">
    <source>
        <dbReference type="SMART" id="SM00670"/>
    </source>
</evidence>
<dbReference type="Proteomes" id="UP000178435">
    <property type="component" value="Unassembled WGS sequence"/>
</dbReference>
<gene>
    <name evidence="2" type="ORF">A2149_09600</name>
</gene>
<dbReference type="Pfam" id="PF01850">
    <property type="entry name" value="PIN"/>
    <property type="match status" value="1"/>
</dbReference>
<protein>
    <submittedName>
        <fullName evidence="2">Twitching motility protein PilT</fullName>
    </submittedName>
</protein>
<feature type="domain" description="PIN" evidence="1">
    <location>
        <begin position="1"/>
        <end position="114"/>
    </location>
</feature>